<name>A0A6P2DIE1_9BACT</name>
<dbReference type="KEGG" id="gms:SOIL9_83970"/>
<evidence type="ECO:0000259" key="4">
    <source>
        <dbReference type="Pfam" id="PF00535"/>
    </source>
</evidence>
<dbReference type="CDD" id="cd04186">
    <property type="entry name" value="GT_2_like_c"/>
    <property type="match status" value="1"/>
</dbReference>
<dbReference type="Pfam" id="PF00535">
    <property type="entry name" value="Glycos_transf_2"/>
    <property type="match status" value="1"/>
</dbReference>
<accession>A0A6P2DIE1</accession>
<evidence type="ECO:0000256" key="2">
    <source>
        <dbReference type="ARBA" id="ARBA00022676"/>
    </source>
</evidence>
<gene>
    <name evidence="5" type="ORF">SOIL9_83970</name>
</gene>
<organism evidence="5 6">
    <name type="scientific">Gemmata massiliana</name>
    <dbReference type="NCBI Taxonomy" id="1210884"/>
    <lineage>
        <taxon>Bacteria</taxon>
        <taxon>Pseudomonadati</taxon>
        <taxon>Planctomycetota</taxon>
        <taxon>Planctomycetia</taxon>
        <taxon>Gemmatales</taxon>
        <taxon>Gemmataceae</taxon>
        <taxon>Gemmata</taxon>
    </lineage>
</organism>
<dbReference type="AlphaFoldDB" id="A0A6P2DIE1"/>
<dbReference type="GO" id="GO:0016757">
    <property type="term" value="F:glycosyltransferase activity"/>
    <property type="evidence" value="ECO:0007669"/>
    <property type="project" value="UniProtKB-KW"/>
</dbReference>
<proteinExistence type="inferred from homology"/>
<evidence type="ECO:0000256" key="1">
    <source>
        <dbReference type="ARBA" id="ARBA00006739"/>
    </source>
</evidence>
<evidence type="ECO:0000256" key="3">
    <source>
        <dbReference type="ARBA" id="ARBA00022679"/>
    </source>
</evidence>
<dbReference type="PANTHER" id="PTHR43179:SF12">
    <property type="entry name" value="GALACTOFURANOSYLTRANSFERASE GLFT2"/>
    <property type="match status" value="1"/>
</dbReference>
<dbReference type="InterPro" id="IPR001173">
    <property type="entry name" value="Glyco_trans_2-like"/>
</dbReference>
<evidence type="ECO:0000313" key="6">
    <source>
        <dbReference type="Proteomes" id="UP000464178"/>
    </source>
</evidence>
<protein>
    <recommendedName>
        <fullName evidence="4">Glycosyltransferase 2-like domain-containing protein</fullName>
    </recommendedName>
</protein>
<keyword evidence="6" id="KW-1185">Reference proteome</keyword>
<keyword evidence="3 5" id="KW-0808">Transferase</keyword>
<dbReference type="EMBL" id="LR593886">
    <property type="protein sequence ID" value="VTR99799.1"/>
    <property type="molecule type" value="Genomic_DNA"/>
</dbReference>
<keyword evidence="2" id="KW-0328">Glycosyltransferase</keyword>
<sequence length="324" mass="36340">MTPNVWIVPVNYNGTDDTQKCLRSLAGLSTPANVVLVDNASHPDPTPALASEFPWVHVVRNAENLGWSGGNNTGIRYALDRGADFVMLLNNDTTVAPDIVERLLSAFQAHPQFGVIGPVIRYMDEPDVVMTDGVTFNPPRFPGFFQRKIVPERRADPPAVDETDIVNGCCMMVRADVFQRIGLIDDHFFLIHEEADFCLRVKEAGFGCGVLAEPLVWHKGSTAFKRAGKKWQRYYDTRNLSLLLRKHRVGSGRGLLSAYTTYLRYAYHRYCHEREAAQRDAADAVLEGLIDAAARRTGPYRARNRWGVPVLRGAFELGRRLKRG</sequence>
<dbReference type="SUPFAM" id="SSF53448">
    <property type="entry name" value="Nucleotide-diphospho-sugar transferases"/>
    <property type="match status" value="1"/>
</dbReference>
<evidence type="ECO:0000313" key="5">
    <source>
        <dbReference type="EMBL" id="VTR99799.1"/>
    </source>
</evidence>
<feature type="domain" description="Glycosyltransferase 2-like" evidence="4">
    <location>
        <begin position="10"/>
        <end position="181"/>
    </location>
</feature>
<comment type="similarity">
    <text evidence="1">Belongs to the glycosyltransferase 2 family.</text>
</comment>
<dbReference type="InterPro" id="IPR029044">
    <property type="entry name" value="Nucleotide-diphossugar_trans"/>
</dbReference>
<dbReference type="Proteomes" id="UP000464178">
    <property type="component" value="Chromosome"/>
</dbReference>
<dbReference type="Gene3D" id="3.90.550.10">
    <property type="entry name" value="Spore Coat Polysaccharide Biosynthesis Protein SpsA, Chain A"/>
    <property type="match status" value="1"/>
</dbReference>
<dbReference type="PANTHER" id="PTHR43179">
    <property type="entry name" value="RHAMNOSYLTRANSFERASE WBBL"/>
    <property type="match status" value="1"/>
</dbReference>
<reference evidence="5 6" key="1">
    <citation type="submission" date="2019-05" db="EMBL/GenBank/DDBJ databases">
        <authorList>
            <consortium name="Science for Life Laboratories"/>
        </authorList>
    </citation>
    <scope>NUCLEOTIDE SEQUENCE [LARGE SCALE GENOMIC DNA]</scope>
    <source>
        <strain evidence="5">Soil9</strain>
    </source>
</reference>
<dbReference type="RefSeq" id="WP_162671980.1">
    <property type="nucleotide sequence ID" value="NZ_LR593886.1"/>
</dbReference>